<dbReference type="GO" id="GO:0006900">
    <property type="term" value="P:vesicle budding from membrane"/>
    <property type="evidence" value="ECO:0007669"/>
    <property type="project" value="TreeGrafter"/>
</dbReference>
<dbReference type="InterPro" id="IPR045192">
    <property type="entry name" value="AP180-like"/>
</dbReference>
<evidence type="ECO:0000259" key="1">
    <source>
        <dbReference type="Pfam" id="PF07651"/>
    </source>
</evidence>
<dbReference type="EMBL" id="VEPZ02001238">
    <property type="protein sequence ID" value="KAE8684540.1"/>
    <property type="molecule type" value="Genomic_DNA"/>
</dbReference>
<protein>
    <submittedName>
        <fullName evidence="2">Clathrin assembly protein</fullName>
    </submittedName>
</protein>
<feature type="domain" description="AP180 N-terminal homology (ANTH)" evidence="1">
    <location>
        <begin position="190"/>
        <end position="254"/>
    </location>
</feature>
<sequence length="288" mass="31989">MEVDIQTKLRLALGSMKDHASIGKAMIYNHDAKAFSHIDIAVLRATAHDNGPVEDKYMQKSSSSSRILPDRSLIWLKGFHNGSARPETSSSPSKLFPSSTVSSAAATAPSNESCVTLTSPVISKLVPPPTVSSTPRFRSYAATRPIWKNEWDGPLHKPGNSNRLCSTAWSSDVTRRSRSTWYSVSCRNVKTQEFLDRVLDCLPIDIVPPADNLAQATMANTLKESFQVYIMHCEGIEILINMFFDLTTPARTLAYSRGLLDKAKSLPICTKRANEWSRTRTWSIPVCR</sequence>
<dbReference type="PANTHER" id="PTHR22951">
    <property type="entry name" value="CLATHRIN ASSEMBLY PROTEIN"/>
    <property type="match status" value="1"/>
</dbReference>
<dbReference type="Pfam" id="PF07651">
    <property type="entry name" value="ANTH"/>
    <property type="match status" value="1"/>
</dbReference>
<reference evidence="2" key="1">
    <citation type="submission" date="2019-09" db="EMBL/GenBank/DDBJ databases">
        <title>Draft genome information of white flower Hibiscus syriacus.</title>
        <authorList>
            <person name="Kim Y.-M."/>
        </authorList>
    </citation>
    <scope>NUCLEOTIDE SEQUENCE [LARGE SCALE GENOMIC DNA]</scope>
    <source>
        <strain evidence="2">YM2019G1</strain>
    </source>
</reference>
<dbReference type="GO" id="GO:0048268">
    <property type="term" value="P:clathrin coat assembly"/>
    <property type="evidence" value="ECO:0007669"/>
    <property type="project" value="InterPro"/>
</dbReference>
<evidence type="ECO:0000313" key="2">
    <source>
        <dbReference type="EMBL" id="KAE8684540.1"/>
    </source>
</evidence>
<dbReference type="Gene3D" id="1.20.58.150">
    <property type="entry name" value="ANTH domain"/>
    <property type="match status" value="1"/>
</dbReference>
<dbReference type="AlphaFoldDB" id="A0A6A2YZ60"/>
<comment type="caution">
    <text evidence="2">The sequence shown here is derived from an EMBL/GenBank/DDBJ whole genome shotgun (WGS) entry which is preliminary data.</text>
</comment>
<proteinExistence type="predicted"/>
<organism evidence="2 3">
    <name type="scientific">Hibiscus syriacus</name>
    <name type="common">Rose of Sharon</name>
    <dbReference type="NCBI Taxonomy" id="106335"/>
    <lineage>
        <taxon>Eukaryota</taxon>
        <taxon>Viridiplantae</taxon>
        <taxon>Streptophyta</taxon>
        <taxon>Embryophyta</taxon>
        <taxon>Tracheophyta</taxon>
        <taxon>Spermatophyta</taxon>
        <taxon>Magnoliopsida</taxon>
        <taxon>eudicotyledons</taxon>
        <taxon>Gunneridae</taxon>
        <taxon>Pentapetalae</taxon>
        <taxon>rosids</taxon>
        <taxon>malvids</taxon>
        <taxon>Malvales</taxon>
        <taxon>Malvaceae</taxon>
        <taxon>Malvoideae</taxon>
        <taxon>Hibiscus</taxon>
    </lineage>
</organism>
<dbReference type="GO" id="GO:0005905">
    <property type="term" value="C:clathrin-coated pit"/>
    <property type="evidence" value="ECO:0007669"/>
    <property type="project" value="TreeGrafter"/>
</dbReference>
<dbReference type="InterPro" id="IPR011417">
    <property type="entry name" value="ANTH_dom"/>
</dbReference>
<dbReference type="SUPFAM" id="SSF89009">
    <property type="entry name" value="GAT-like domain"/>
    <property type="match status" value="1"/>
</dbReference>
<evidence type="ECO:0000313" key="3">
    <source>
        <dbReference type="Proteomes" id="UP000436088"/>
    </source>
</evidence>
<dbReference type="GO" id="GO:0030136">
    <property type="term" value="C:clathrin-coated vesicle"/>
    <property type="evidence" value="ECO:0007669"/>
    <property type="project" value="InterPro"/>
</dbReference>
<accession>A0A6A2YZ60</accession>
<dbReference type="InterPro" id="IPR014712">
    <property type="entry name" value="ANTH_dom_sf"/>
</dbReference>
<dbReference type="GO" id="GO:0005546">
    <property type="term" value="F:phosphatidylinositol-4,5-bisphosphate binding"/>
    <property type="evidence" value="ECO:0007669"/>
    <property type="project" value="TreeGrafter"/>
</dbReference>
<dbReference type="Proteomes" id="UP000436088">
    <property type="component" value="Unassembled WGS sequence"/>
</dbReference>
<gene>
    <name evidence="2" type="ORF">F3Y22_tig00111128pilonHSYRG00168</name>
</gene>
<dbReference type="GO" id="GO:0072583">
    <property type="term" value="P:clathrin-dependent endocytosis"/>
    <property type="evidence" value="ECO:0007669"/>
    <property type="project" value="InterPro"/>
</dbReference>
<dbReference type="GO" id="GO:0000149">
    <property type="term" value="F:SNARE binding"/>
    <property type="evidence" value="ECO:0007669"/>
    <property type="project" value="TreeGrafter"/>
</dbReference>
<name>A0A6A2YZ60_HIBSY</name>
<dbReference type="PANTHER" id="PTHR22951:SF70">
    <property type="entry name" value="OS11G0244600 PROTEIN"/>
    <property type="match status" value="1"/>
</dbReference>
<keyword evidence="3" id="KW-1185">Reference proteome</keyword>
<dbReference type="GO" id="GO:0032050">
    <property type="term" value="F:clathrin heavy chain binding"/>
    <property type="evidence" value="ECO:0007669"/>
    <property type="project" value="TreeGrafter"/>
</dbReference>
<dbReference type="GO" id="GO:0005545">
    <property type="term" value="F:1-phosphatidylinositol binding"/>
    <property type="evidence" value="ECO:0007669"/>
    <property type="project" value="InterPro"/>
</dbReference>